<feature type="transmembrane region" description="Helical" evidence="2">
    <location>
        <begin position="108"/>
        <end position="141"/>
    </location>
</feature>
<dbReference type="EMBL" id="FNSA01000003">
    <property type="protein sequence ID" value="SEB66527.1"/>
    <property type="molecule type" value="Genomic_DNA"/>
</dbReference>
<keyword evidence="2" id="KW-0472">Membrane</keyword>
<evidence type="ECO:0000256" key="1">
    <source>
        <dbReference type="SAM" id="MobiDB-lite"/>
    </source>
</evidence>
<evidence type="ECO:0000259" key="3">
    <source>
        <dbReference type="Pfam" id="PF14219"/>
    </source>
</evidence>
<evidence type="ECO:0000313" key="4">
    <source>
        <dbReference type="EMBL" id="SEB66527.1"/>
    </source>
</evidence>
<dbReference type="OrthoDB" id="4774164at2"/>
<dbReference type="Pfam" id="PF14219">
    <property type="entry name" value="DUF4328"/>
    <property type="match status" value="1"/>
</dbReference>
<feature type="transmembrane region" description="Helical" evidence="2">
    <location>
        <begin position="204"/>
        <end position="222"/>
    </location>
</feature>
<name>A0A1H4L6Z9_TSUTY</name>
<evidence type="ECO:0000313" key="5">
    <source>
        <dbReference type="Proteomes" id="UP000182241"/>
    </source>
</evidence>
<feature type="region of interest" description="Disordered" evidence="1">
    <location>
        <begin position="1"/>
        <end position="42"/>
    </location>
</feature>
<sequence>MHPNPARTAQPRARFRWLARRPPETLPVPGRAPSAPKPTPRYPATPRWGLRQDFTPAAPAAPTTAEAAADATPFVLRLTTGIVLAAAVVEALAYLLLVINRSGPVPGWLAGVATVAVFAIGWLAVIAVIALFVVLTLWLRVSRERAFAALGTREPRPAWQLWVYCLVPVVNLAAAPVLVLELADAQRRAAGEATDRRAMFIRRWWAAWVALTIVTVGCVAYSRAAGGLQHGADAMVYTALTYLLSGVFLLVTARLVRMIDGGPTARELEDGTRWLAA</sequence>
<proteinExistence type="predicted"/>
<keyword evidence="2" id="KW-0812">Transmembrane</keyword>
<gene>
    <name evidence="4" type="ORF">SAMN04489793_0480</name>
</gene>
<organism evidence="4 5">
    <name type="scientific">Tsukamurella tyrosinosolvens</name>
    <dbReference type="NCBI Taxonomy" id="57704"/>
    <lineage>
        <taxon>Bacteria</taxon>
        <taxon>Bacillati</taxon>
        <taxon>Actinomycetota</taxon>
        <taxon>Actinomycetes</taxon>
        <taxon>Mycobacteriales</taxon>
        <taxon>Tsukamurellaceae</taxon>
        <taxon>Tsukamurella</taxon>
    </lineage>
</organism>
<keyword evidence="2" id="KW-1133">Transmembrane helix</keyword>
<dbReference type="STRING" id="57704.SAMN04489793_0480"/>
<accession>A0A1H4L6Z9</accession>
<feature type="transmembrane region" description="Helical" evidence="2">
    <location>
        <begin position="234"/>
        <end position="256"/>
    </location>
</feature>
<reference evidence="5" key="1">
    <citation type="submission" date="2016-10" db="EMBL/GenBank/DDBJ databases">
        <authorList>
            <person name="Varghese N."/>
            <person name="Submissions S."/>
        </authorList>
    </citation>
    <scope>NUCLEOTIDE SEQUENCE [LARGE SCALE GENOMIC DNA]</scope>
    <source>
        <strain evidence="5">DSM 44234</strain>
    </source>
</reference>
<keyword evidence="5" id="KW-1185">Reference proteome</keyword>
<feature type="transmembrane region" description="Helical" evidence="2">
    <location>
        <begin position="161"/>
        <end position="183"/>
    </location>
</feature>
<feature type="transmembrane region" description="Helical" evidence="2">
    <location>
        <begin position="74"/>
        <end position="96"/>
    </location>
</feature>
<dbReference type="Proteomes" id="UP000182241">
    <property type="component" value="Unassembled WGS sequence"/>
</dbReference>
<dbReference type="AlphaFoldDB" id="A0A1H4L6Z9"/>
<dbReference type="RefSeq" id="WP_068740531.1">
    <property type="nucleotide sequence ID" value="NZ_CBDRGN010000005.1"/>
</dbReference>
<protein>
    <recommendedName>
        <fullName evidence="3">DUF4328 domain-containing protein</fullName>
    </recommendedName>
</protein>
<evidence type="ECO:0000256" key="2">
    <source>
        <dbReference type="SAM" id="Phobius"/>
    </source>
</evidence>
<dbReference type="InterPro" id="IPR025565">
    <property type="entry name" value="DUF4328"/>
</dbReference>
<feature type="domain" description="DUF4328" evidence="3">
    <location>
        <begin position="109"/>
        <end position="260"/>
    </location>
</feature>